<dbReference type="GO" id="GO:0045892">
    <property type="term" value="P:negative regulation of DNA-templated transcription"/>
    <property type="evidence" value="ECO:0007669"/>
    <property type="project" value="TreeGrafter"/>
</dbReference>
<evidence type="ECO:0000256" key="2">
    <source>
        <dbReference type="ARBA" id="ARBA00023125"/>
    </source>
</evidence>
<protein>
    <recommendedName>
        <fullName evidence="4">HTH gntR-type domain-containing protein</fullName>
    </recommendedName>
</protein>
<gene>
    <name evidence="5" type="ORF">AT705_15125</name>
</gene>
<accession>A0A0U2X895</accession>
<dbReference type="EMBL" id="CP013611">
    <property type="protein sequence ID" value="ALU44164.1"/>
    <property type="molecule type" value="Genomic_DNA"/>
</dbReference>
<feature type="domain" description="HTH gntR-type" evidence="4">
    <location>
        <begin position="1"/>
        <end position="67"/>
    </location>
</feature>
<dbReference type="Proteomes" id="UP000069015">
    <property type="component" value="Chromosome 1"/>
</dbReference>
<dbReference type="SMART" id="SM00345">
    <property type="entry name" value="HTH_GNTR"/>
    <property type="match status" value="1"/>
</dbReference>
<dbReference type="KEGG" id="prr:AT705_15125"/>
<dbReference type="SUPFAM" id="SSF46785">
    <property type="entry name" value="Winged helix' DNA-binding domain"/>
    <property type="match status" value="1"/>
</dbReference>
<dbReference type="GO" id="GO:0003677">
    <property type="term" value="F:DNA binding"/>
    <property type="evidence" value="ECO:0007669"/>
    <property type="project" value="UniProtKB-KW"/>
</dbReference>
<dbReference type="InterPro" id="IPR028978">
    <property type="entry name" value="Chorismate_lyase_/UTRA_dom_sf"/>
</dbReference>
<dbReference type="PRINTS" id="PR00035">
    <property type="entry name" value="HTHGNTR"/>
</dbReference>
<dbReference type="AlphaFoldDB" id="A0A0U2X895"/>
<dbReference type="RefSeq" id="WP_058797206.1">
    <property type="nucleotide sequence ID" value="NZ_CP013611.1"/>
</dbReference>
<evidence type="ECO:0000313" key="6">
    <source>
        <dbReference type="Proteomes" id="UP000069015"/>
    </source>
</evidence>
<evidence type="ECO:0000256" key="1">
    <source>
        <dbReference type="ARBA" id="ARBA00023015"/>
    </source>
</evidence>
<dbReference type="InterPro" id="IPR011663">
    <property type="entry name" value="UTRA"/>
</dbReference>
<keyword evidence="1" id="KW-0805">Transcription regulation</keyword>
<dbReference type="InterPro" id="IPR036388">
    <property type="entry name" value="WH-like_DNA-bd_sf"/>
</dbReference>
<dbReference type="GO" id="GO:0003700">
    <property type="term" value="F:DNA-binding transcription factor activity"/>
    <property type="evidence" value="ECO:0007669"/>
    <property type="project" value="InterPro"/>
</dbReference>
<evidence type="ECO:0000256" key="3">
    <source>
        <dbReference type="ARBA" id="ARBA00023163"/>
    </source>
</evidence>
<dbReference type="Gene3D" id="3.40.1410.10">
    <property type="entry name" value="Chorismate lyase-like"/>
    <property type="match status" value="1"/>
</dbReference>
<sequence>MLLYKEIRQYLFALIADHPELKKLPSERELQDMFRSTRITVREALIRLEAEGVIYRQNRKGWFISPPRLKWDPVKKVNFYQLAQEQQFTPLTQVVSFETTLASNVVNQAFAVQSPATFHAICRVRSLDERPVMVEEIYCLAAQFDDLASKSLEGSVTTIFERDYGINVTHERSSLVVTAIPDDKADLLNVNSGALCLKIIRQRFNQADKLVDYNIEYWVHSAIEIEVDSQ</sequence>
<reference evidence="5 6" key="1">
    <citation type="submission" date="2015-12" db="EMBL/GenBank/DDBJ databases">
        <title>Complete genome sequence of Pseudoalteromonas rubra SCSIO 6842, harboring a conjugative plasmid.</title>
        <authorList>
            <person name="Li B."/>
            <person name="Wang X."/>
        </authorList>
    </citation>
    <scope>NUCLEOTIDE SEQUENCE [LARGE SCALE GENOMIC DNA]</scope>
    <source>
        <strain evidence="5 6">SCSIO 6842</strain>
    </source>
</reference>
<dbReference type="InterPro" id="IPR036390">
    <property type="entry name" value="WH_DNA-bd_sf"/>
</dbReference>
<dbReference type="InterPro" id="IPR000524">
    <property type="entry name" value="Tscrpt_reg_HTH_GntR"/>
</dbReference>
<proteinExistence type="predicted"/>
<dbReference type="PROSITE" id="PS50949">
    <property type="entry name" value="HTH_GNTR"/>
    <property type="match status" value="1"/>
</dbReference>
<dbReference type="CDD" id="cd07377">
    <property type="entry name" value="WHTH_GntR"/>
    <property type="match status" value="1"/>
</dbReference>
<keyword evidence="3" id="KW-0804">Transcription</keyword>
<dbReference type="SMART" id="SM00866">
    <property type="entry name" value="UTRA"/>
    <property type="match status" value="1"/>
</dbReference>
<dbReference type="SUPFAM" id="SSF64288">
    <property type="entry name" value="Chorismate lyase-like"/>
    <property type="match status" value="1"/>
</dbReference>
<dbReference type="Gene3D" id="1.10.10.10">
    <property type="entry name" value="Winged helix-like DNA-binding domain superfamily/Winged helix DNA-binding domain"/>
    <property type="match status" value="1"/>
</dbReference>
<dbReference type="Pfam" id="PF00392">
    <property type="entry name" value="GntR"/>
    <property type="match status" value="1"/>
</dbReference>
<evidence type="ECO:0000313" key="5">
    <source>
        <dbReference type="EMBL" id="ALU44164.1"/>
    </source>
</evidence>
<dbReference type="InterPro" id="IPR050679">
    <property type="entry name" value="Bact_HTH_transcr_reg"/>
</dbReference>
<name>A0A0U2X895_9GAMM</name>
<keyword evidence="2" id="KW-0238">DNA-binding</keyword>
<dbReference type="PANTHER" id="PTHR44846">
    <property type="entry name" value="MANNOSYL-D-GLYCERATE TRANSPORT/METABOLISM SYSTEM REPRESSOR MNGR-RELATED"/>
    <property type="match status" value="1"/>
</dbReference>
<dbReference type="Pfam" id="PF07702">
    <property type="entry name" value="UTRA"/>
    <property type="match status" value="1"/>
</dbReference>
<organism evidence="5 6">
    <name type="scientific">Pseudoalteromonas rubra</name>
    <dbReference type="NCBI Taxonomy" id="43658"/>
    <lineage>
        <taxon>Bacteria</taxon>
        <taxon>Pseudomonadati</taxon>
        <taxon>Pseudomonadota</taxon>
        <taxon>Gammaproteobacteria</taxon>
        <taxon>Alteromonadales</taxon>
        <taxon>Pseudoalteromonadaceae</taxon>
        <taxon>Pseudoalteromonas</taxon>
    </lineage>
</organism>
<evidence type="ECO:0000259" key="4">
    <source>
        <dbReference type="PROSITE" id="PS50949"/>
    </source>
</evidence>
<dbReference type="PANTHER" id="PTHR44846:SF7">
    <property type="entry name" value="TRANSCRIPTIONAL REGULATOR OF 2-AMINOETHYLPHOSPHONATE DEGRADATION OPERONS-RELATED"/>
    <property type="match status" value="1"/>
</dbReference>